<name>A0A3M7PDZ8_BRAPC</name>
<comment type="caution">
    <text evidence="1">The sequence shown here is derived from an EMBL/GenBank/DDBJ whole genome shotgun (WGS) entry which is preliminary data.</text>
</comment>
<organism evidence="1 2">
    <name type="scientific">Brachionus plicatilis</name>
    <name type="common">Marine rotifer</name>
    <name type="synonym">Brachionus muelleri</name>
    <dbReference type="NCBI Taxonomy" id="10195"/>
    <lineage>
        <taxon>Eukaryota</taxon>
        <taxon>Metazoa</taxon>
        <taxon>Spiralia</taxon>
        <taxon>Gnathifera</taxon>
        <taxon>Rotifera</taxon>
        <taxon>Eurotatoria</taxon>
        <taxon>Monogononta</taxon>
        <taxon>Pseudotrocha</taxon>
        <taxon>Ploima</taxon>
        <taxon>Brachionidae</taxon>
        <taxon>Brachionus</taxon>
    </lineage>
</organism>
<gene>
    <name evidence="1" type="ORF">BpHYR1_048331</name>
</gene>
<keyword evidence="2" id="KW-1185">Reference proteome</keyword>
<dbReference type="Proteomes" id="UP000276133">
    <property type="component" value="Unassembled WGS sequence"/>
</dbReference>
<protein>
    <submittedName>
        <fullName evidence="1">Uncharacterized protein</fullName>
    </submittedName>
</protein>
<accession>A0A3M7PDZ8</accession>
<evidence type="ECO:0000313" key="1">
    <source>
        <dbReference type="EMBL" id="RMZ97272.1"/>
    </source>
</evidence>
<dbReference type="AlphaFoldDB" id="A0A3M7PDZ8"/>
<proteinExistence type="predicted"/>
<reference evidence="1 2" key="1">
    <citation type="journal article" date="2018" name="Sci. Rep.">
        <title>Genomic signatures of local adaptation to the degree of environmental predictability in rotifers.</title>
        <authorList>
            <person name="Franch-Gras L."/>
            <person name="Hahn C."/>
            <person name="Garcia-Roger E.M."/>
            <person name="Carmona M.J."/>
            <person name="Serra M."/>
            <person name="Gomez A."/>
        </authorList>
    </citation>
    <scope>NUCLEOTIDE SEQUENCE [LARGE SCALE GENOMIC DNA]</scope>
    <source>
        <strain evidence="1">HYR1</strain>
    </source>
</reference>
<evidence type="ECO:0000313" key="2">
    <source>
        <dbReference type="Proteomes" id="UP000276133"/>
    </source>
</evidence>
<dbReference type="EMBL" id="REGN01011523">
    <property type="protein sequence ID" value="RMZ97272.1"/>
    <property type="molecule type" value="Genomic_DNA"/>
</dbReference>
<sequence length="123" mass="14674">MRKDEVSNLDLLTIQLHCELTLDSDLQINNFYIEYLTPLLSVLRLLRSYSEVTHRLYRMDQVLLFSLTKHKCYERIKNINQIPNHYMFKISDLADLILGLVLNSRNYLTLEAPNRVILTRYEK</sequence>